<dbReference type="AlphaFoldDB" id="A0A2H0KB33"/>
<comment type="caution">
    <text evidence="4">The sequence shown here is derived from an EMBL/GenBank/DDBJ whole genome shotgun (WGS) entry which is preliminary data.</text>
</comment>
<dbReference type="InterPro" id="IPR050065">
    <property type="entry name" value="GlmU-like"/>
</dbReference>
<evidence type="ECO:0000259" key="3">
    <source>
        <dbReference type="Pfam" id="PF00483"/>
    </source>
</evidence>
<evidence type="ECO:0000313" key="4">
    <source>
        <dbReference type="EMBL" id="PIQ68456.1"/>
    </source>
</evidence>
<evidence type="ECO:0000313" key="5">
    <source>
        <dbReference type="Proteomes" id="UP000229342"/>
    </source>
</evidence>
<dbReference type="PANTHER" id="PTHR43584">
    <property type="entry name" value="NUCLEOTIDYL TRANSFERASE"/>
    <property type="match status" value="1"/>
</dbReference>
<feature type="domain" description="Nucleotidyl transferase" evidence="3">
    <location>
        <begin position="15"/>
        <end position="131"/>
    </location>
</feature>
<dbReference type="InterPro" id="IPR005835">
    <property type="entry name" value="NTP_transferase_dom"/>
</dbReference>
<dbReference type="SUPFAM" id="SSF53448">
    <property type="entry name" value="Nucleotide-diphospho-sugar transferases"/>
    <property type="match status" value="1"/>
</dbReference>
<evidence type="ECO:0000256" key="2">
    <source>
        <dbReference type="ARBA" id="ARBA00022695"/>
    </source>
</evidence>
<name>A0A2H0KB33_9BACT</name>
<dbReference type="Gene3D" id="3.90.550.10">
    <property type="entry name" value="Spore Coat Polysaccharide Biosynthesis Protein SpsA, Chain A"/>
    <property type="match status" value="1"/>
</dbReference>
<keyword evidence="2" id="KW-0548">Nucleotidyltransferase</keyword>
<dbReference type="InterPro" id="IPR029044">
    <property type="entry name" value="Nucleotide-diphossugar_trans"/>
</dbReference>
<dbReference type="Proteomes" id="UP000229342">
    <property type="component" value="Unassembled WGS sequence"/>
</dbReference>
<organism evidence="4 5">
    <name type="scientific">Candidatus Taylorbacteria bacterium CG11_big_fil_rev_8_21_14_0_20_46_11</name>
    <dbReference type="NCBI Taxonomy" id="1975025"/>
    <lineage>
        <taxon>Bacteria</taxon>
        <taxon>Candidatus Tayloriibacteriota</taxon>
    </lineage>
</organism>
<dbReference type="Pfam" id="PF00483">
    <property type="entry name" value="NTP_transferase"/>
    <property type="match status" value="1"/>
</dbReference>
<dbReference type="CDD" id="cd04181">
    <property type="entry name" value="NTP_transferase"/>
    <property type="match status" value="1"/>
</dbReference>
<dbReference type="EMBL" id="PCVG01000050">
    <property type="protein sequence ID" value="PIQ68456.1"/>
    <property type="molecule type" value="Genomic_DNA"/>
</dbReference>
<accession>A0A2H0KB33</accession>
<sequence>MTSYTVLSYSNAMQAVILAAGRGKRMMPLTEHTPKPLLKIENRPLLDYTFDALPDEVTDVILVVGYLAEKIKAYCGEEYRGKKIYYVLQERLEGTGKAVWEAKPFLNGRFLVLMADDIYTKEDIKKCLTHDRAMLVMKSVLREPGGRVILDLRGKLVDVIEEKSIEPGAFVGTNVFVLDTHFFEYEPVKLIDREGEWGLPQTVVVMSKDHLVSIVEAKKWKKVTMPSDLQLQL</sequence>
<proteinExistence type="predicted"/>
<dbReference type="GO" id="GO:0016779">
    <property type="term" value="F:nucleotidyltransferase activity"/>
    <property type="evidence" value="ECO:0007669"/>
    <property type="project" value="UniProtKB-KW"/>
</dbReference>
<keyword evidence="1" id="KW-0808">Transferase</keyword>
<protein>
    <recommendedName>
        <fullName evidence="3">Nucleotidyl transferase domain-containing protein</fullName>
    </recommendedName>
</protein>
<reference evidence="4 5" key="1">
    <citation type="submission" date="2017-09" db="EMBL/GenBank/DDBJ databases">
        <title>Depth-based differentiation of microbial function through sediment-hosted aquifers and enrichment of novel symbionts in the deep terrestrial subsurface.</title>
        <authorList>
            <person name="Probst A.J."/>
            <person name="Ladd B."/>
            <person name="Jarett J.K."/>
            <person name="Geller-Mcgrath D.E."/>
            <person name="Sieber C.M."/>
            <person name="Emerson J.B."/>
            <person name="Anantharaman K."/>
            <person name="Thomas B.C."/>
            <person name="Malmstrom R."/>
            <person name="Stieglmeier M."/>
            <person name="Klingl A."/>
            <person name="Woyke T."/>
            <person name="Ryan C.M."/>
            <person name="Banfield J.F."/>
        </authorList>
    </citation>
    <scope>NUCLEOTIDE SEQUENCE [LARGE SCALE GENOMIC DNA]</scope>
    <source>
        <strain evidence="4">CG11_big_fil_rev_8_21_14_0_20_46_11</strain>
    </source>
</reference>
<evidence type="ECO:0000256" key="1">
    <source>
        <dbReference type="ARBA" id="ARBA00022679"/>
    </source>
</evidence>
<gene>
    <name evidence="4" type="ORF">COV91_03955</name>
</gene>
<dbReference type="PANTHER" id="PTHR43584:SF8">
    <property type="entry name" value="N-ACETYLMURAMATE ALPHA-1-PHOSPHATE URIDYLYLTRANSFERASE"/>
    <property type="match status" value="1"/>
</dbReference>